<dbReference type="EMBL" id="JAAEEH010000038">
    <property type="protein sequence ID" value="NDL68403.1"/>
    <property type="molecule type" value="Genomic_DNA"/>
</dbReference>
<dbReference type="InterPro" id="IPR013783">
    <property type="entry name" value="Ig-like_fold"/>
</dbReference>
<organism evidence="5 6">
    <name type="scientific">Anaerotalea alkaliphila</name>
    <dbReference type="NCBI Taxonomy" id="2662126"/>
    <lineage>
        <taxon>Bacteria</taxon>
        <taxon>Bacillati</taxon>
        <taxon>Bacillota</taxon>
        <taxon>Clostridia</taxon>
        <taxon>Eubacteriales</taxon>
        <taxon>Anaerotalea</taxon>
    </lineage>
</organism>
<evidence type="ECO:0000256" key="2">
    <source>
        <dbReference type="ARBA" id="ARBA00022729"/>
    </source>
</evidence>
<dbReference type="Gene3D" id="3.20.20.300">
    <property type="entry name" value="Glycoside hydrolase, family 3, N-terminal domain"/>
    <property type="match status" value="1"/>
</dbReference>
<dbReference type="Gene3D" id="3.40.50.1700">
    <property type="entry name" value="Glycoside hydrolase family 3 C-terminal domain"/>
    <property type="match status" value="1"/>
</dbReference>
<dbReference type="Pfam" id="PF01915">
    <property type="entry name" value="Glyco_hydro_3_C"/>
    <property type="match status" value="1"/>
</dbReference>
<comment type="caution">
    <text evidence="5">The sequence shown here is derived from an EMBL/GenBank/DDBJ whole genome shotgun (WGS) entry which is preliminary data.</text>
</comment>
<dbReference type="Proteomes" id="UP000461585">
    <property type="component" value="Unassembled WGS sequence"/>
</dbReference>
<keyword evidence="2" id="KW-0732">Signal</keyword>
<dbReference type="Pfam" id="PF14310">
    <property type="entry name" value="Fn3-like"/>
    <property type="match status" value="1"/>
</dbReference>
<protein>
    <submittedName>
        <fullName evidence="5">Glycoside hydrolase family 3 protein</fullName>
    </submittedName>
</protein>
<dbReference type="AlphaFoldDB" id="A0A7X5KP14"/>
<dbReference type="InterPro" id="IPR044993">
    <property type="entry name" value="BXL"/>
</dbReference>
<dbReference type="PANTHER" id="PTHR42721:SF3">
    <property type="entry name" value="BETA-D-XYLOSIDASE 5-RELATED"/>
    <property type="match status" value="1"/>
</dbReference>
<dbReference type="PANTHER" id="PTHR42721">
    <property type="entry name" value="SUGAR HYDROLASE-RELATED"/>
    <property type="match status" value="1"/>
</dbReference>
<evidence type="ECO:0000256" key="3">
    <source>
        <dbReference type="ARBA" id="ARBA00022801"/>
    </source>
</evidence>
<dbReference type="GO" id="GO:0045493">
    <property type="term" value="P:xylan catabolic process"/>
    <property type="evidence" value="ECO:0007669"/>
    <property type="project" value="InterPro"/>
</dbReference>
<dbReference type="GO" id="GO:0009044">
    <property type="term" value="F:xylan 1,4-beta-xylosidase activity"/>
    <property type="evidence" value="ECO:0007669"/>
    <property type="project" value="InterPro"/>
</dbReference>
<reference evidence="5 6" key="1">
    <citation type="submission" date="2020-01" db="EMBL/GenBank/DDBJ databases">
        <title>Anaeroalcalibacter tamaniensis gen. nov., sp. nov., moderately halophilic strictly anaerobic fermenter bacterium from mud volcano of Taman peninsula.</title>
        <authorList>
            <person name="Frolova A."/>
            <person name="Merkel A.Y."/>
            <person name="Slobodkin A.I."/>
        </authorList>
    </citation>
    <scope>NUCLEOTIDE SEQUENCE [LARGE SCALE GENOMIC DNA]</scope>
    <source>
        <strain evidence="5 6">F-3ap</strain>
    </source>
</reference>
<dbReference type="InterPro" id="IPR017853">
    <property type="entry name" value="GH"/>
</dbReference>
<dbReference type="SUPFAM" id="SSF52279">
    <property type="entry name" value="Beta-D-glucan exohydrolase, C-terminal domain"/>
    <property type="match status" value="1"/>
</dbReference>
<evidence type="ECO:0000313" key="6">
    <source>
        <dbReference type="Proteomes" id="UP000461585"/>
    </source>
</evidence>
<dbReference type="SMART" id="SM01217">
    <property type="entry name" value="Fn3_like"/>
    <property type="match status" value="1"/>
</dbReference>
<sequence length="716" mass="79292">MMEKGGTRMDFEKEAVELVGKMTLEEKASQLKYDSPAIDRLGIPRYNWWNEGLHGLARAGTATMFPQAIELAAMFDEEAMESIGDIIATEARGKYNGYTKEGDRDIYKGLTIWSPNVNIFRDPRWGRGHETYGEDPHLSSVLGVRFIRGLQGDGKYLKTAACAKHFAVHSGPEELRHEFDAVASDKDLWETYLPAFEACVKEAKVEGVMGAYNRTNHEPCCASKLLMQDILKDQWNFDGYYVSDCWAIKDLHVNHRVTKTPAESAALALKMGCDINCGNTYLHILQAHQEGLVDEEDITKAAVHAVRTRLRLGMFAEDCEYDGIPYGKVACREHRQAAREAAEKSVVLLKNDGILPLSGKMERLAVIGPNADSRWSLIANYHGTAPRHVTVLEGIEDLVGGETEIFYSEGSHIILDRVERLALPHDRVSEACIAAREAGTAVVCVGLDERLEGEQQDTGNRFAGQVSMADKNSLALPESQLRMLRAVIGTGVDVVIVNMTGSAVDLKEFQETPNVRGILQAWYPGAEGGLAVARVLFGEVNPSGRLPVTFYKSVDQLPDFEDYSMQGRTYRYLEGEALYPFGYGLSYTDFAYSNLVTTWKGEGLEVRVDVENTGQQAGDEVVQVYIKDLESPHAVKNHSLCAFRRISLQPGEKRTVVLTVRDKAFEVVDERGSRFVDSQTFLLHVGGSQPDPRSIALTGREPVAARVASRPGMTKG</sequence>
<feature type="domain" description="Fibronectin type III-like" evidence="4">
    <location>
        <begin position="620"/>
        <end position="689"/>
    </location>
</feature>
<dbReference type="SUPFAM" id="SSF51445">
    <property type="entry name" value="(Trans)glycosidases"/>
    <property type="match status" value="1"/>
</dbReference>
<comment type="similarity">
    <text evidence="1">Belongs to the glycosyl hydrolase 3 family.</text>
</comment>
<keyword evidence="3 5" id="KW-0378">Hydrolase</keyword>
<evidence type="ECO:0000313" key="5">
    <source>
        <dbReference type="EMBL" id="NDL68403.1"/>
    </source>
</evidence>
<evidence type="ECO:0000259" key="4">
    <source>
        <dbReference type="SMART" id="SM01217"/>
    </source>
</evidence>
<dbReference type="InterPro" id="IPR002772">
    <property type="entry name" value="Glyco_hydro_3_C"/>
</dbReference>
<keyword evidence="6" id="KW-1185">Reference proteome</keyword>
<dbReference type="GO" id="GO:0046556">
    <property type="term" value="F:alpha-L-arabinofuranosidase activity"/>
    <property type="evidence" value="ECO:0007669"/>
    <property type="project" value="TreeGrafter"/>
</dbReference>
<dbReference type="Gene3D" id="2.60.40.10">
    <property type="entry name" value="Immunoglobulins"/>
    <property type="match status" value="1"/>
</dbReference>
<dbReference type="GO" id="GO:0031222">
    <property type="term" value="P:arabinan catabolic process"/>
    <property type="evidence" value="ECO:0007669"/>
    <property type="project" value="TreeGrafter"/>
</dbReference>
<dbReference type="InterPro" id="IPR036881">
    <property type="entry name" value="Glyco_hydro_3_C_sf"/>
</dbReference>
<dbReference type="InterPro" id="IPR036962">
    <property type="entry name" value="Glyco_hydro_3_N_sf"/>
</dbReference>
<gene>
    <name evidence="5" type="ORF">GXN74_11695</name>
</gene>
<dbReference type="PRINTS" id="PR00133">
    <property type="entry name" value="GLHYDRLASE3"/>
</dbReference>
<dbReference type="InterPro" id="IPR001764">
    <property type="entry name" value="Glyco_hydro_3_N"/>
</dbReference>
<proteinExistence type="inferred from homology"/>
<name>A0A7X5KP14_9FIRM</name>
<accession>A0A7X5KP14</accession>
<dbReference type="InterPro" id="IPR026891">
    <property type="entry name" value="Fn3-like"/>
</dbReference>
<evidence type="ECO:0000256" key="1">
    <source>
        <dbReference type="ARBA" id="ARBA00005336"/>
    </source>
</evidence>
<dbReference type="Pfam" id="PF00933">
    <property type="entry name" value="Glyco_hydro_3"/>
    <property type="match status" value="1"/>
</dbReference>